<evidence type="ECO:0000313" key="1">
    <source>
        <dbReference type="EMBL" id="MBB4630758.1"/>
    </source>
</evidence>
<accession>A0A7W7F7L7</accession>
<name>A0A7W7F7L7_9SPHN</name>
<comment type="caution">
    <text evidence="1">The sequence shown here is derived from an EMBL/GenBank/DDBJ whole genome shotgun (WGS) entry which is preliminary data.</text>
</comment>
<dbReference type="Proteomes" id="UP000566324">
    <property type="component" value="Unassembled WGS sequence"/>
</dbReference>
<sequence length="90" mass="10258">MTEYIVKIAFWLRAFDSVNVEARTDAEAIEKAKVAARTAMESTTYPEHIDTDERREGVIAYIDRLTPDGRDEVIEDVEFDDDRIHDAPAA</sequence>
<keyword evidence="2" id="KW-1185">Reference proteome</keyword>
<dbReference type="AlphaFoldDB" id="A0A7W7F7L7"/>
<evidence type="ECO:0000313" key="2">
    <source>
        <dbReference type="Proteomes" id="UP000566324"/>
    </source>
</evidence>
<protein>
    <submittedName>
        <fullName evidence="1">Uncharacterized protein</fullName>
    </submittedName>
</protein>
<dbReference type="EMBL" id="JACHNZ010000002">
    <property type="protein sequence ID" value="MBB4630758.1"/>
    <property type="molecule type" value="Genomic_DNA"/>
</dbReference>
<reference evidence="1 2" key="1">
    <citation type="submission" date="2020-08" db="EMBL/GenBank/DDBJ databases">
        <title>Genomic Encyclopedia of Type Strains, Phase IV (KMG-IV): sequencing the most valuable type-strain genomes for metagenomic binning, comparative biology and taxonomic classification.</title>
        <authorList>
            <person name="Goeker M."/>
        </authorList>
    </citation>
    <scope>NUCLEOTIDE SEQUENCE [LARGE SCALE GENOMIC DNA]</scope>
    <source>
        <strain evidence="1 2">DSM 17328</strain>
    </source>
</reference>
<organism evidence="1 2">
    <name type="scientific">Sphingosinicella soli</name>
    <dbReference type="NCBI Taxonomy" id="333708"/>
    <lineage>
        <taxon>Bacteria</taxon>
        <taxon>Pseudomonadati</taxon>
        <taxon>Pseudomonadota</taxon>
        <taxon>Alphaproteobacteria</taxon>
        <taxon>Sphingomonadales</taxon>
        <taxon>Sphingosinicellaceae</taxon>
        <taxon>Sphingosinicella</taxon>
    </lineage>
</organism>
<dbReference type="RefSeq" id="WP_184064200.1">
    <property type="nucleotide sequence ID" value="NZ_JACHNZ010000002.1"/>
</dbReference>
<proteinExistence type="predicted"/>
<gene>
    <name evidence="1" type="ORF">GGQ98_000361</name>
</gene>